<dbReference type="RefSeq" id="XP_033674929.1">
    <property type="nucleotide sequence ID" value="XM_033815071.1"/>
</dbReference>
<dbReference type="Pfam" id="PF12588">
    <property type="entry name" value="PSDC"/>
    <property type="match status" value="1"/>
</dbReference>
<keyword evidence="2" id="KW-0456">Lyase</keyword>
<dbReference type="GO" id="GO:0005739">
    <property type="term" value="C:mitochondrion"/>
    <property type="evidence" value="ECO:0007669"/>
    <property type="project" value="TreeGrafter"/>
</dbReference>
<dbReference type="InterPro" id="IPR003817">
    <property type="entry name" value="PS_Dcarbxylase"/>
</dbReference>
<dbReference type="InterPro" id="IPR022237">
    <property type="entry name" value="PsiD-like"/>
</dbReference>
<dbReference type="GO" id="GO:0004609">
    <property type="term" value="F:phosphatidylserine decarboxylase activity"/>
    <property type="evidence" value="ECO:0007669"/>
    <property type="project" value="InterPro"/>
</dbReference>
<feature type="chain" id="PRO_5025428078" description="L-tryptophan decarboxylase PsiD-like domain-containing protein" evidence="3">
    <location>
        <begin position="25"/>
        <end position="455"/>
    </location>
</feature>
<dbReference type="PANTHER" id="PTHR10067">
    <property type="entry name" value="PHOSPHATIDYLSERINE DECARBOXYLASE"/>
    <property type="match status" value="1"/>
</dbReference>
<sequence>MTLIALWRTVAVAALLIVTAEAWASIESRSHRLWSRQQIQHLNASSNRTEQLSPAILELKSLIEDNPSINILFTQMLDDQVPHQPAFKTNPLNRTEIRNYHDLLCALNRIINEGLQWSTAANDLGLLAAPIVTILDYPMQTPAGYAAFLEPEVNRVMQNILNGWSSFLTSSQSARVLNSEQGWFSPSGLKALEATLNAPLNTHYKFEDFFQAPDPNATYYGFRSWDAFFTRQLKPGVRPLASPDDDDVIANPCEAQPYNMATRVPLRSKYWIKKQEYSVQDILGNDDLAGILENGTLYQAYLSALSYHRWHSPVSGTVVKVFVKEGTYFAEPLQEPSPTNASFIYDIQSRSLNNLNSQGYLAALNTRGIIFIEADNPAIGLMAFVAVGNYEVSTIDITVQEGQHIEKGQETGMFHFGGSAFVVLFQEGVEIEGFPSVDNTPNNVPVLGKLAVVKP</sequence>
<dbReference type="GO" id="GO:0006646">
    <property type="term" value="P:phosphatidylethanolamine biosynthetic process"/>
    <property type="evidence" value="ECO:0007669"/>
    <property type="project" value="TreeGrafter"/>
</dbReference>
<accession>A0A6A6D6W3</accession>
<evidence type="ECO:0000313" key="6">
    <source>
        <dbReference type="Proteomes" id="UP000799537"/>
    </source>
</evidence>
<evidence type="ECO:0000313" key="5">
    <source>
        <dbReference type="EMBL" id="KAF2174040.1"/>
    </source>
</evidence>
<keyword evidence="1" id="KW-0210">Decarboxylase</keyword>
<evidence type="ECO:0000256" key="2">
    <source>
        <dbReference type="ARBA" id="ARBA00023239"/>
    </source>
</evidence>
<feature type="domain" description="L-tryptophan decarboxylase PsiD-like" evidence="4">
    <location>
        <begin position="54"/>
        <end position="191"/>
    </location>
</feature>
<dbReference type="PANTHER" id="PTHR10067:SF9">
    <property type="entry name" value="PHOSPHATIDYLSERINE DECARBOXYLASE FAMILY PROTEIN (AFU_ORTHOLOGUE AFUA_7G01730)"/>
    <property type="match status" value="1"/>
</dbReference>
<proteinExistence type="predicted"/>
<evidence type="ECO:0000256" key="3">
    <source>
        <dbReference type="SAM" id="SignalP"/>
    </source>
</evidence>
<protein>
    <recommendedName>
        <fullName evidence="4">L-tryptophan decarboxylase PsiD-like domain-containing protein</fullName>
    </recommendedName>
</protein>
<dbReference type="OrthoDB" id="5973539at2759"/>
<dbReference type="Proteomes" id="UP000799537">
    <property type="component" value="Unassembled WGS sequence"/>
</dbReference>
<evidence type="ECO:0000259" key="4">
    <source>
        <dbReference type="Pfam" id="PF12588"/>
    </source>
</evidence>
<feature type="signal peptide" evidence="3">
    <location>
        <begin position="1"/>
        <end position="24"/>
    </location>
</feature>
<evidence type="ECO:0000256" key="1">
    <source>
        <dbReference type="ARBA" id="ARBA00022793"/>
    </source>
</evidence>
<organism evidence="5 6">
    <name type="scientific">Zasmidium cellare ATCC 36951</name>
    <dbReference type="NCBI Taxonomy" id="1080233"/>
    <lineage>
        <taxon>Eukaryota</taxon>
        <taxon>Fungi</taxon>
        <taxon>Dikarya</taxon>
        <taxon>Ascomycota</taxon>
        <taxon>Pezizomycotina</taxon>
        <taxon>Dothideomycetes</taxon>
        <taxon>Dothideomycetidae</taxon>
        <taxon>Mycosphaerellales</taxon>
        <taxon>Mycosphaerellaceae</taxon>
        <taxon>Zasmidium</taxon>
    </lineage>
</organism>
<dbReference type="Pfam" id="PF02666">
    <property type="entry name" value="PS_Dcarbxylase"/>
    <property type="match status" value="1"/>
</dbReference>
<gene>
    <name evidence="5" type="ORF">M409DRAFT_62213</name>
</gene>
<dbReference type="GeneID" id="54568343"/>
<dbReference type="AlphaFoldDB" id="A0A6A6D6W3"/>
<keyword evidence="6" id="KW-1185">Reference proteome</keyword>
<dbReference type="EMBL" id="ML993579">
    <property type="protein sequence ID" value="KAF2174040.1"/>
    <property type="molecule type" value="Genomic_DNA"/>
</dbReference>
<reference evidence="5" key="1">
    <citation type="journal article" date="2020" name="Stud. Mycol.">
        <title>101 Dothideomycetes genomes: a test case for predicting lifestyles and emergence of pathogens.</title>
        <authorList>
            <person name="Haridas S."/>
            <person name="Albert R."/>
            <person name="Binder M."/>
            <person name="Bloem J."/>
            <person name="Labutti K."/>
            <person name="Salamov A."/>
            <person name="Andreopoulos B."/>
            <person name="Baker S."/>
            <person name="Barry K."/>
            <person name="Bills G."/>
            <person name="Bluhm B."/>
            <person name="Cannon C."/>
            <person name="Castanera R."/>
            <person name="Culley D."/>
            <person name="Daum C."/>
            <person name="Ezra D."/>
            <person name="Gonzalez J."/>
            <person name="Henrissat B."/>
            <person name="Kuo A."/>
            <person name="Liang C."/>
            <person name="Lipzen A."/>
            <person name="Lutzoni F."/>
            <person name="Magnuson J."/>
            <person name="Mondo S."/>
            <person name="Nolan M."/>
            <person name="Ohm R."/>
            <person name="Pangilinan J."/>
            <person name="Park H.-J."/>
            <person name="Ramirez L."/>
            <person name="Alfaro M."/>
            <person name="Sun H."/>
            <person name="Tritt A."/>
            <person name="Yoshinaga Y."/>
            <person name="Zwiers L.-H."/>
            <person name="Turgeon B."/>
            <person name="Goodwin S."/>
            <person name="Spatafora J."/>
            <person name="Crous P."/>
            <person name="Grigoriev I."/>
        </authorList>
    </citation>
    <scope>NUCLEOTIDE SEQUENCE</scope>
    <source>
        <strain evidence="5">ATCC 36951</strain>
    </source>
</reference>
<keyword evidence="3" id="KW-0732">Signal</keyword>
<name>A0A6A6D6W3_ZASCE</name>